<dbReference type="SUPFAM" id="SSF52743">
    <property type="entry name" value="Subtilisin-like"/>
    <property type="match status" value="1"/>
</dbReference>
<reference evidence="2" key="1">
    <citation type="submission" date="2013-08" db="EMBL/GenBank/DDBJ databases">
        <authorList>
            <person name="Mendez C."/>
            <person name="Richter M."/>
            <person name="Ferrer M."/>
            <person name="Sanchez J."/>
        </authorList>
    </citation>
    <scope>NUCLEOTIDE SEQUENCE</scope>
</reference>
<dbReference type="GO" id="GO:0006508">
    <property type="term" value="P:proteolysis"/>
    <property type="evidence" value="ECO:0007669"/>
    <property type="project" value="InterPro"/>
</dbReference>
<dbReference type="AlphaFoldDB" id="T0Y530"/>
<feature type="non-terminal residue" evidence="2">
    <location>
        <position position="151"/>
    </location>
</feature>
<gene>
    <name evidence="2" type="ORF">B1B_18955</name>
</gene>
<dbReference type="Pfam" id="PF00082">
    <property type="entry name" value="Peptidase_S8"/>
    <property type="match status" value="1"/>
</dbReference>
<sequence length="151" mass="16123">GNVPWPAWTDYPAINDLSPIESPAQAWNALTVGAYTEMTDIDASKWPSLTAIGPAGALSPSSSTSISWRRTWPFKPDVVAEGGNGCLDAGKHVIVGPESLRLLTTSHDMTKALLTESGDTSAATAEAARLCAHLSDRYPDYWPETLRALVV</sequence>
<dbReference type="InterPro" id="IPR036852">
    <property type="entry name" value="Peptidase_S8/S53_dom_sf"/>
</dbReference>
<feature type="domain" description="Peptidase S8/S53" evidence="1">
    <location>
        <begin position="12"/>
        <end position="151"/>
    </location>
</feature>
<evidence type="ECO:0000259" key="1">
    <source>
        <dbReference type="Pfam" id="PF00082"/>
    </source>
</evidence>
<feature type="non-terminal residue" evidence="2">
    <location>
        <position position="1"/>
    </location>
</feature>
<proteinExistence type="predicted"/>
<name>T0Y530_9ZZZZ</name>
<evidence type="ECO:0000313" key="2">
    <source>
        <dbReference type="EMBL" id="EQD28203.1"/>
    </source>
</evidence>
<dbReference type="Gene3D" id="3.40.50.200">
    <property type="entry name" value="Peptidase S8/S53 domain"/>
    <property type="match status" value="1"/>
</dbReference>
<dbReference type="InterPro" id="IPR000209">
    <property type="entry name" value="Peptidase_S8/S53_dom"/>
</dbReference>
<accession>T0Y530</accession>
<dbReference type="EMBL" id="AUZY01012721">
    <property type="protein sequence ID" value="EQD28203.1"/>
    <property type="molecule type" value="Genomic_DNA"/>
</dbReference>
<comment type="caution">
    <text evidence="2">The sequence shown here is derived from an EMBL/GenBank/DDBJ whole genome shotgun (WGS) entry which is preliminary data.</text>
</comment>
<dbReference type="GO" id="GO:0004252">
    <property type="term" value="F:serine-type endopeptidase activity"/>
    <property type="evidence" value="ECO:0007669"/>
    <property type="project" value="InterPro"/>
</dbReference>
<protein>
    <recommendedName>
        <fullName evidence="1">Peptidase S8/S53 domain-containing protein</fullName>
    </recommendedName>
</protein>
<organism evidence="2">
    <name type="scientific">mine drainage metagenome</name>
    <dbReference type="NCBI Taxonomy" id="410659"/>
    <lineage>
        <taxon>unclassified sequences</taxon>
        <taxon>metagenomes</taxon>
        <taxon>ecological metagenomes</taxon>
    </lineage>
</organism>
<reference evidence="2" key="2">
    <citation type="journal article" date="2014" name="ISME J.">
        <title>Microbial stratification in low pH oxic and suboxic macroscopic growths along an acid mine drainage.</title>
        <authorList>
            <person name="Mendez-Garcia C."/>
            <person name="Mesa V."/>
            <person name="Sprenger R.R."/>
            <person name="Richter M."/>
            <person name="Diez M.S."/>
            <person name="Solano J."/>
            <person name="Bargiela R."/>
            <person name="Golyshina O.V."/>
            <person name="Manteca A."/>
            <person name="Ramos J.L."/>
            <person name="Gallego J.R."/>
            <person name="Llorente I."/>
            <person name="Martins Dos Santos V.A."/>
            <person name="Jensen O.N."/>
            <person name="Pelaez A.I."/>
            <person name="Sanchez J."/>
            <person name="Ferrer M."/>
        </authorList>
    </citation>
    <scope>NUCLEOTIDE SEQUENCE</scope>
</reference>